<feature type="compositionally biased region" description="Basic and acidic residues" evidence="1">
    <location>
        <begin position="20"/>
        <end position="30"/>
    </location>
</feature>
<reference evidence="3" key="1">
    <citation type="journal article" date="2015" name="Nat. Genet.">
        <title>The genome and transcriptome of the zoonotic hookworm Ancylostoma ceylanicum identify infection-specific gene families.</title>
        <authorList>
            <person name="Schwarz E.M."/>
            <person name="Hu Y."/>
            <person name="Antoshechkin I."/>
            <person name="Miller M.M."/>
            <person name="Sternberg P.W."/>
            <person name="Aroian R.V."/>
        </authorList>
    </citation>
    <scope>NUCLEOTIDE SEQUENCE</scope>
    <source>
        <strain evidence="3">HY135</strain>
    </source>
</reference>
<comment type="caution">
    <text evidence="2">The sequence shown here is derived from an EMBL/GenBank/DDBJ whole genome shotgun (WGS) entry which is preliminary data.</text>
</comment>
<organism evidence="2 3">
    <name type="scientific">Ancylostoma ceylanicum</name>
    <dbReference type="NCBI Taxonomy" id="53326"/>
    <lineage>
        <taxon>Eukaryota</taxon>
        <taxon>Metazoa</taxon>
        <taxon>Ecdysozoa</taxon>
        <taxon>Nematoda</taxon>
        <taxon>Chromadorea</taxon>
        <taxon>Rhabditida</taxon>
        <taxon>Rhabditina</taxon>
        <taxon>Rhabditomorpha</taxon>
        <taxon>Strongyloidea</taxon>
        <taxon>Ancylostomatidae</taxon>
        <taxon>Ancylostomatinae</taxon>
        <taxon>Ancylostoma</taxon>
    </lineage>
</organism>
<protein>
    <submittedName>
        <fullName evidence="2">Uncharacterized protein</fullName>
    </submittedName>
</protein>
<evidence type="ECO:0000256" key="1">
    <source>
        <dbReference type="SAM" id="MobiDB-lite"/>
    </source>
</evidence>
<gene>
    <name evidence="2" type="primary">Acey_s0955.g3201</name>
    <name evidence="2" type="ORF">Y032_0955g3201</name>
</gene>
<evidence type="ECO:0000313" key="3">
    <source>
        <dbReference type="Proteomes" id="UP000024635"/>
    </source>
</evidence>
<name>A0A016W9I5_9BILA</name>
<proteinExistence type="predicted"/>
<dbReference type="Proteomes" id="UP000024635">
    <property type="component" value="Unassembled WGS sequence"/>
</dbReference>
<feature type="region of interest" description="Disordered" evidence="1">
    <location>
        <begin position="1"/>
        <end position="34"/>
    </location>
</feature>
<keyword evidence="3" id="KW-1185">Reference proteome</keyword>
<dbReference type="EMBL" id="JARK01000555">
    <property type="protein sequence ID" value="EYC35937.1"/>
    <property type="molecule type" value="Genomic_DNA"/>
</dbReference>
<evidence type="ECO:0000313" key="2">
    <source>
        <dbReference type="EMBL" id="EYC35937.1"/>
    </source>
</evidence>
<sequence>MEKVEEHLSTFRSESSSDEEQPKKPERSSPTDEEINILVGRVVFCEHSAKFTPGVRTRSKSRHRVRLRIVLCQLRS</sequence>
<dbReference type="AlphaFoldDB" id="A0A016W9I5"/>
<accession>A0A016W9I5</accession>